<name>B6QR93_TALMQ</name>
<keyword evidence="2" id="KW-0029">Amino-acid transport</keyword>
<proteinExistence type="predicted"/>
<dbReference type="PANTHER" id="PTHR43341">
    <property type="entry name" value="AMINO ACID PERMEASE"/>
    <property type="match status" value="1"/>
</dbReference>
<feature type="transmembrane region" description="Helical" evidence="3">
    <location>
        <begin position="160"/>
        <end position="181"/>
    </location>
</feature>
<organism evidence="4 5">
    <name type="scientific">Talaromyces marneffei (strain ATCC 18224 / CBS 334.59 / QM 7333)</name>
    <name type="common">Penicillium marneffei</name>
    <dbReference type="NCBI Taxonomy" id="441960"/>
    <lineage>
        <taxon>Eukaryota</taxon>
        <taxon>Fungi</taxon>
        <taxon>Dikarya</taxon>
        <taxon>Ascomycota</taxon>
        <taxon>Pezizomycotina</taxon>
        <taxon>Eurotiomycetes</taxon>
        <taxon>Eurotiomycetidae</taxon>
        <taxon>Eurotiales</taxon>
        <taxon>Trichocomaceae</taxon>
        <taxon>Talaromyces</taxon>
        <taxon>Talaromyces sect. Talaromyces</taxon>
    </lineage>
</organism>
<dbReference type="HOGENOM" id="CLU_1355043_0_0_1"/>
<gene>
    <name evidence="4" type="ORF">PMAA_043320</name>
</gene>
<dbReference type="Proteomes" id="UP000001294">
    <property type="component" value="Unassembled WGS sequence"/>
</dbReference>
<accession>B6QR93</accession>
<dbReference type="EMBL" id="DS995904">
    <property type="protein sequence ID" value="EEA20495.1"/>
    <property type="molecule type" value="Genomic_DNA"/>
</dbReference>
<keyword evidence="3" id="KW-1133">Transmembrane helix</keyword>
<reference evidence="5" key="1">
    <citation type="journal article" date="2015" name="Genome Announc.">
        <title>Genome sequence of the AIDS-associated pathogen Penicillium marneffei (ATCC18224) and its near taxonomic relative Talaromyces stipitatus (ATCC10500).</title>
        <authorList>
            <person name="Nierman W.C."/>
            <person name="Fedorova-Abrams N.D."/>
            <person name="Andrianopoulos A."/>
        </authorList>
    </citation>
    <scope>NUCLEOTIDE SEQUENCE [LARGE SCALE GENOMIC DNA]</scope>
    <source>
        <strain evidence="5">ATCC 18224 / CBS 334.59 / QM 7333</strain>
    </source>
</reference>
<keyword evidence="3" id="KW-0812">Transmembrane</keyword>
<evidence type="ECO:0000313" key="5">
    <source>
        <dbReference type="Proteomes" id="UP000001294"/>
    </source>
</evidence>
<dbReference type="AlphaFoldDB" id="B6QR93"/>
<keyword evidence="3" id="KW-0472">Membrane</keyword>
<dbReference type="PhylomeDB" id="B6QR93"/>
<dbReference type="PANTHER" id="PTHR43341:SF1">
    <property type="entry name" value="GENERAL AMINO-ACID PERMEASE GAP1"/>
    <property type="match status" value="1"/>
</dbReference>
<sequence>MHLDMTTVGYGQACSEADCKPALSNSQGEETTEYLSSCYSNPFNSTDGECGVNQSVEVGVLVPYGDAHLLYYQLPLQRMPISTLALVINPLALAQQGQAPNFVLRCTKQGVPIYCVVMGHRAEYIDSNPDFPPRVAITGPVGLLTYMTVCLFRRRSDLSLVLQLTTIVYLLPWTCICYSHIRFRRGLSAANIGINKKVWDKM</sequence>
<keyword evidence="1" id="KW-0813">Transport</keyword>
<evidence type="ECO:0000256" key="1">
    <source>
        <dbReference type="ARBA" id="ARBA00022448"/>
    </source>
</evidence>
<dbReference type="VEuPathDB" id="FungiDB:PMAA_043320"/>
<dbReference type="InterPro" id="IPR050524">
    <property type="entry name" value="APC_YAT"/>
</dbReference>
<protein>
    <submittedName>
        <fullName evidence="4">Uncharacterized protein</fullName>
    </submittedName>
</protein>
<evidence type="ECO:0000256" key="3">
    <source>
        <dbReference type="SAM" id="Phobius"/>
    </source>
</evidence>
<evidence type="ECO:0000256" key="2">
    <source>
        <dbReference type="ARBA" id="ARBA00022970"/>
    </source>
</evidence>
<dbReference type="GO" id="GO:0015171">
    <property type="term" value="F:amino acid transmembrane transporter activity"/>
    <property type="evidence" value="ECO:0007669"/>
    <property type="project" value="TreeGrafter"/>
</dbReference>
<keyword evidence="5" id="KW-1185">Reference proteome</keyword>
<evidence type="ECO:0000313" key="4">
    <source>
        <dbReference type="EMBL" id="EEA20495.1"/>
    </source>
</evidence>
<dbReference type="GO" id="GO:0016020">
    <property type="term" value="C:membrane"/>
    <property type="evidence" value="ECO:0007669"/>
    <property type="project" value="TreeGrafter"/>
</dbReference>